<evidence type="ECO:0000256" key="1">
    <source>
        <dbReference type="ARBA" id="ARBA00022649"/>
    </source>
</evidence>
<keyword evidence="1" id="KW-1277">Toxin-antitoxin system</keyword>
<accession>A0ABY9PKY2</accession>
<dbReference type="EMBL" id="CP133586">
    <property type="protein sequence ID" value="WMT14092.1"/>
    <property type="molecule type" value="Genomic_DNA"/>
</dbReference>
<organism evidence="2 3">
    <name type="scientific">Serratia fonticola</name>
    <dbReference type="NCBI Taxonomy" id="47917"/>
    <lineage>
        <taxon>Bacteria</taxon>
        <taxon>Pseudomonadati</taxon>
        <taxon>Pseudomonadota</taxon>
        <taxon>Gammaproteobacteria</taxon>
        <taxon>Enterobacterales</taxon>
        <taxon>Yersiniaceae</taxon>
        <taxon>Serratia</taxon>
    </lineage>
</organism>
<evidence type="ECO:0000313" key="3">
    <source>
        <dbReference type="Proteomes" id="UP001235341"/>
    </source>
</evidence>
<name>A0ABY9PKY2_SERFO</name>
<dbReference type="RefSeq" id="WP_309205429.1">
    <property type="nucleotide sequence ID" value="NZ_CP133586.1"/>
</dbReference>
<dbReference type="Gene3D" id="3.30.2310.20">
    <property type="entry name" value="RelE-like"/>
    <property type="match status" value="1"/>
</dbReference>
<dbReference type="InterPro" id="IPR007712">
    <property type="entry name" value="RelE/ParE_toxin"/>
</dbReference>
<reference evidence="2 3" key="1">
    <citation type="submission" date="2023-08" db="EMBL/GenBank/DDBJ databases">
        <title>Complete Genome and Methylome dissection of Serratia fonticola NEB369.</title>
        <authorList>
            <person name="Fomenkov A."/>
            <person name="Roberts R.D."/>
        </authorList>
    </citation>
    <scope>NUCLEOTIDE SEQUENCE [LARGE SCALE GENOMIC DNA]</scope>
    <source>
        <strain evidence="2 3">NEB369</strain>
    </source>
</reference>
<gene>
    <name evidence="2" type="ORF">RFB13_23310</name>
</gene>
<dbReference type="Proteomes" id="UP001235341">
    <property type="component" value="Chromosome"/>
</dbReference>
<keyword evidence="3" id="KW-1185">Reference proteome</keyword>
<dbReference type="InterPro" id="IPR035093">
    <property type="entry name" value="RelE/ParE_toxin_dom_sf"/>
</dbReference>
<proteinExistence type="predicted"/>
<dbReference type="Pfam" id="PF05016">
    <property type="entry name" value="ParE_toxin"/>
    <property type="match status" value="1"/>
</dbReference>
<sequence length="103" mass="11686">MVNYKLTDDAREDLCVIKGFSLRQFGSLTTREYLAGMRVTMQHLANMPGMGTNEVESLGLDIWSFPYMSHTAYYQCVADGISIIGVVHQSRLPTLLLNRRIRT</sequence>
<protein>
    <submittedName>
        <fullName evidence="2">Type II toxin-antitoxin system RelE/ParE family toxin</fullName>
    </submittedName>
</protein>
<evidence type="ECO:0000313" key="2">
    <source>
        <dbReference type="EMBL" id="WMT14092.1"/>
    </source>
</evidence>